<dbReference type="Gene3D" id="3.30.710.10">
    <property type="entry name" value="Potassium Channel Kv1.1, Chain A"/>
    <property type="match status" value="1"/>
</dbReference>
<dbReference type="PROSITE" id="PS50097">
    <property type="entry name" value="BTB"/>
    <property type="match status" value="1"/>
</dbReference>
<evidence type="ECO:0000256" key="2">
    <source>
        <dbReference type="ARBA" id="ARBA00022692"/>
    </source>
</evidence>
<keyword evidence="7" id="KW-0862">Zinc</keyword>
<keyword evidence="4 8" id="KW-0472">Membrane</keyword>
<dbReference type="GO" id="GO:0019842">
    <property type="term" value="F:vitamin binding"/>
    <property type="evidence" value="ECO:0007669"/>
    <property type="project" value="TreeGrafter"/>
</dbReference>
<dbReference type="Proteomes" id="UP000790347">
    <property type="component" value="Unassembled WGS sequence"/>
</dbReference>
<feature type="domain" description="BTB" evidence="9">
    <location>
        <begin position="28"/>
        <end position="93"/>
    </location>
</feature>
<dbReference type="GO" id="GO:0008270">
    <property type="term" value="F:zinc ion binding"/>
    <property type="evidence" value="ECO:0007669"/>
    <property type="project" value="UniProtKB-KW"/>
</dbReference>
<evidence type="ECO:0000256" key="4">
    <source>
        <dbReference type="ARBA" id="ARBA00023136"/>
    </source>
</evidence>
<comment type="caution">
    <text evidence="11">The sequence shown here is derived from an EMBL/GenBank/DDBJ whole genome shotgun (WGS) entry which is preliminary data.</text>
</comment>
<dbReference type="PROSITE" id="PS00028">
    <property type="entry name" value="ZINC_FINGER_C2H2_1"/>
    <property type="match status" value="1"/>
</dbReference>
<evidence type="ECO:0000256" key="6">
    <source>
        <dbReference type="ARBA" id="ARBA00023239"/>
    </source>
</evidence>
<evidence type="ECO:0000256" key="3">
    <source>
        <dbReference type="ARBA" id="ARBA00022989"/>
    </source>
</evidence>
<evidence type="ECO:0000313" key="11">
    <source>
        <dbReference type="EMBL" id="KAH9491046.1"/>
    </source>
</evidence>
<keyword evidence="7" id="KW-0863">Zinc-finger</keyword>
<keyword evidence="7" id="KW-0479">Metal-binding</keyword>
<comment type="subcellular location">
    <subcellularLocation>
        <location evidence="1">Endomembrane system</location>
        <topology evidence="1">Multi-pass membrane protein</topology>
    </subcellularLocation>
</comment>
<feature type="domain" description="C2H2-type" evidence="10">
    <location>
        <begin position="317"/>
        <end position="344"/>
    </location>
</feature>
<keyword evidence="6" id="KW-0456">Lyase</keyword>
<dbReference type="InterPro" id="IPR007782">
    <property type="entry name" value="VKG_COase"/>
</dbReference>
<proteinExistence type="predicted"/>
<feature type="transmembrane region" description="Helical" evidence="8">
    <location>
        <begin position="537"/>
        <end position="560"/>
    </location>
</feature>
<dbReference type="InterPro" id="IPR000210">
    <property type="entry name" value="BTB/POZ_dom"/>
</dbReference>
<evidence type="ECO:0000259" key="9">
    <source>
        <dbReference type="PROSITE" id="PS50097"/>
    </source>
</evidence>
<dbReference type="EMBL" id="ASGP02000009">
    <property type="protein sequence ID" value="KAH9491046.1"/>
    <property type="molecule type" value="Genomic_DNA"/>
</dbReference>
<keyword evidence="2 8" id="KW-0812">Transmembrane</keyword>
<name>A0A922HLA0_DERFA</name>
<dbReference type="PANTHER" id="PTHR12639">
    <property type="entry name" value="VITAMIN K-DEPENDENT GAMMA-CARBOXYLASE"/>
    <property type="match status" value="1"/>
</dbReference>
<protein>
    <recommendedName>
        <fullName evidence="13">Vitamin K-dependent gamma-carboxylase</fullName>
    </recommendedName>
</protein>
<reference evidence="11" key="2">
    <citation type="journal article" date="2022" name="Res Sq">
        <title>Comparative Genomics Reveals Insights into the Divergent Evolution of Astigmatic Mites and Household Pest Adaptations.</title>
        <authorList>
            <person name="Xiong Q."/>
            <person name="Wan A.T.-Y."/>
            <person name="Liu X.-Y."/>
            <person name="Fung C.S.-H."/>
            <person name="Xiao X."/>
            <person name="Malainual N."/>
            <person name="Hou J."/>
            <person name="Wang L."/>
            <person name="Wang M."/>
            <person name="Yang K."/>
            <person name="Cui Y."/>
            <person name="Leung E."/>
            <person name="Nong W."/>
            <person name="Shin S.-K."/>
            <person name="Au S."/>
            <person name="Jeong K.Y."/>
            <person name="Chew F.T."/>
            <person name="Hui J."/>
            <person name="Leung T.F."/>
            <person name="Tungtrongchitr A."/>
            <person name="Zhong N."/>
            <person name="Liu Z."/>
            <person name="Tsui S."/>
        </authorList>
    </citation>
    <scope>NUCLEOTIDE SEQUENCE</scope>
    <source>
        <strain evidence="11">Derf</strain>
        <tissue evidence="11">Whole organism</tissue>
    </source>
</reference>
<dbReference type="GO" id="GO:0008488">
    <property type="term" value="F:gamma-glutamyl carboxylase activity"/>
    <property type="evidence" value="ECO:0007669"/>
    <property type="project" value="InterPro"/>
</dbReference>
<feature type="transmembrane region" description="Helical" evidence="8">
    <location>
        <begin position="486"/>
        <end position="504"/>
    </location>
</feature>
<evidence type="ECO:0000256" key="8">
    <source>
        <dbReference type="SAM" id="Phobius"/>
    </source>
</evidence>
<dbReference type="PROSITE" id="PS50157">
    <property type="entry name" value="ZINC_FINGER_C2H2_2"/>
    <property type="match status" value="1"/>
</dbReference>
<dbReference type="Pfam" id="PF00651">
    <property type="entry name" value="BTB"/>
    <property type="match status" value="1"/>
</dbReference>
<sequence length="995" mass="114556">MLNVTRLIERVLLSSFMFNELLSDENFVDVTLACDGVSIKAHKLVLSACSTYFRDLFINNPCKHPIVILKDINYEDLQAIINFMYSGEVNVSYSQLGPLLKTAEALKIKGLTDVNEKHGNAFFNGIGGNGGPLAGQFPSNDIPGSPYIPNGTTTPTGGANDSVANFYNRMALESLTNQAIAASSGNVSDGTNTGSGGNGEPSNAYLAFMAQRFKKRRKKHKNGSAMALANVFNANGVAAAAAFNSLAAAAAAAAAASSCAADVKPIVSLDESPSPTNSTMDDNSSFNSSSFAAAVGPILENSLTGSNSTPNNSTKVCVCHLCHLTFTAYSSLRRHMTRHYADREPFNRIIIGILLFIDTFHERGLSRADIIWSETMIKQRCRFPLFESLSFDSNVQPSFIYAIYTIMIIGLIGIILGYHYRLSTFLYTITYWILLMQDRSRWNNHSYLFGLLAIQLLMNDSNHKWSLDSFWNNRKNDDDDDYIEHWQYFLLRFQIFIVYFYAGLKKFNPDWLSGYSMINISQNWIFRSAMLLSIPDYWIDYYLIHLIGFIFDLFVGFLLIYQPTRWLAFILCSIFNLINSQLFQIGMFPWIMLAIMPIFCRPDWPMIIIWKLGMGNKFCNKNPITDNSHCNTNVQNKQQQQQPQHFHWNIRRIFVAIFVILYIIIQLTLPFAFLIFRGYNTWTTGIYGYNWDMMVHNWNHLHTQIKIRAHDRRNNETIIRYLDSESWTHNNRWTHHADMAKQFARCVEQKLRMNNDYYEHIELYLDVWTSLNGRFAQRIFDPNVDLIRAQWSPFEMADWIIPIYPQSNYWRQRLLNHFESFDSIIRQNEQNGSLTLFLADRPYESFRSYIDDNFIEPIRLIIFDRTLMIRMSNQMTNNEFHEYILIANDQLQIPPGTMIELTTIGSSESYFALLYPHQLSINNKNQLSALDEQQQQQQQSSSTSSSYSELIRKRNAYIASIKHIAIGIHYLIWDCIIITITRLLFETIDLLRCLC</sequence>
<dbReference type="AlphaFoldDB" id="A0A922HLA0"/>
<gene>
    <name evidence="11" type="ORF">DERF_015784</name>
</gene>
<feature type="transmembrane region" description="Helical" evidence="8">
    <location>
        <begin position="653"/>
        <end position="676"/>
    </location>
</feature>
<organism evidence="11 12">
    <name type="scientific">Dermatophagoides farinae</name>
    <name type="common">American house dust mite</name>
    <dbReference type="NCBI Taxonomy" id="6954"/>
    <lineage>
        <taxon>Eukaryota</taxon>
        <taxon>Metazoa</taxon>
        <taxon>Ecdysozoa</taxon>
        <taxon>Arthropoda</taxon>
        <taxon>Chelicerata</taxon>
        <taxon>Arachnida</taxon>
        <taxon>Acari</taxon>
        <taxon>Acariformes</taxon>
        <taxon>Sarcoptiformes</taxon>
        <taxon>Astigmata</taxon>
        <taxon>Psoroptidia</taxon>
        <taxon>Analgoidea</taxon>
        <taxon>Pyroglyphidae</taxon>
        <taxon>Dermatophagoidinae</taxon>
        <taxon>Dermatophagoides</taxon>
    </lineage>
</organism>
<accession>A0A922HLA0</accession>
<dbReference type="InterPro" id="IPR053934">
    <property type="entry name" value="HTTM_dom"/>
</dbReference>
<dbReference type="SUPFAM" id="SSF54695">
    <property type="entry name" value="POZ domain"/>
    <property type="match status" value="1"/>
</dbReference>
<dbReference type="SMART" id="SM00752">
    <property type="entry name" value="HTTM"/>
    <property type="match status" value="1"/>
</dbReference>
<keyword evidence="12" id="KW-1185">Reference proteome</keyword>
<keyword evidence="3 8" id="KW-1133">Transmembrane helix</keyword>
<dbReference type="InterPro" id="IPR011333">
    <property type="entry name" value="SKP1/BTB/POZ_sf"/>
</dbReference>
<evidence type="ECO:0000256" key="1">
    <source>
        <dbReference type="ARBA" id="ARBA00004127"/>
    </source>
</evidence>
<evidence type="ECO:0000256" key="7">
    <source>
        <dbReference type="PROSITE-ProRule" id="PRU00042"/>
    </source>
</evidence>
<dbReference type="SMART" id="SM00225">
    <property type="entry name" value="BTB"/>
    <property type="match status" value="1"/>
</dbReference>
<dbReference type="CDD" id="cd18315">
    <property type="entry name" value="BTB_POZ_BAB-like"/>
    <property type="match status" value="1"/>
</dbReference>
<dbReference type="Pfam" id="PF05090">
    <property type="entry name" value="HTTM"/>
    <property type="match status" value="1"/>
</dbReference>
<feature type="transmembrane region" description="Helical" evidence="8">
    <location>
        <begin position="566"/>
        <end position="599"/>
    </location>
</feature>
<keyword evidence="5" id="KW-1015">Disulfide bond</keyword>
<dbReference type="InterPro" id="IPR053935">
    <property type="entry name" value="VKGC_lumenal_dom"/>
</dbReference>
<dbReference type="GO" id="GO:0012505">
    <property type="term" value="C:endomembrane system"/>
    <property type="evidence" value="ECO:0007669"/>
    <property type="project" value="UniProtKB-SubCell"/>
</dbReference>
<dbReference type="PANTHER" id="PTHR12639:SF6">
    <property type="entry name" value="VITAMIN K-DEPENDENT GAMMA-CARBOXYLASE"/>
    <property type="match status" value="1"/>
</dbReference>
<dbReference type="InterPro" id="IPR013087">
    <property type="entry name" value="Znf_C2H2_type"/>
</dbReference>
<evidence type="ECO:0008006" key="13">
    <source>
        <dbReference type="Google" id="ProtNLM"/>
    </source>
</evidence>
<feature type="transmembrane region" description="Helical" evidence="8">
    <location>
        <begin position="399"/>
        <end position="420"/>
    </location>
</feature>
<evidence type="ECO:0000256" key="5">
    <source>
        <dbReference type="ARBA" id="ARBA00023157"/>
    </source>
</evidence>
<reference evidence="11" key="1">
    <citation type="submission" date="2013-05" db="EMBL/GenBank/DDBJ databases">
        <authorList>
            <person name="Yim A.K.Y."/>
            <person name="Chan T.F."/>
            <person name="Ji K.M."/>
            <person name="Liu X.Y."/>
            <person name="Zhou J.W."/>
            <person name="Li R.Q."/>
            <person name="Yang K.Y."/>
            <person name="Li J."/>
            <person name="Li M."/>
            <person name="Law P.T.W."/>
            <person name="Wu Y.L."/>
            <person name="Cai Z.L."/>
            <person name="Qin H."/>
            <person name="Bao Y."/>
            <person name="Leung R.K.K."/>
            <person name="Ng P.K.S."/>
            <person name="Zou J."/>
            <person name="Zhong X.J."/>
            <person name="Ran P.X."/>
            <person name="Zhong N.S."/>
            <person name="Liu Z.G."/>
            <person name="Tsui S.K.W."/>
        </authorList>
    </citation>
    <scope>NUCLEOTIDE SEQUENCE</scope>
    <source>
        <strain evidence="11">Derf</strain>
        <tissue evidence="11">Whole organism</tissue>
    </source>
</reference>
<dbReference type="InterPro" id="IPR011020">
    <property type="entry name" value="HTTM-like"/>
</dbReference>
<dbReference type="Pfam" id="PF22777">
    <property type="entry name" value="VKGC_lumenal_dom"/>
    <property type="match status" value="1"/>
</dbReference>
<evidence type="ECO:0000313" key="12">
    <source>
        <dbReference type="Proteomes" id="UP000790347"/>
    </source>
</evidence>
<evidence type="ECO:0000259" key="10">
    <source>
        <dbReference type="PROSITE" id="PS50157"/>
    </source>
</evidence>